<evidence type="ECO:0000313" key="10">
    <source>
        <dbReference type="Proteomes" id="UP000219452"/>
    </source>
</evidence>
<feature type="transmembrane region" description="Helical" evidence="6">
    <location>
        <begin position="393"/>
        <end position="416"/>
    </location>
</feature>
<keyword evidence="2" id="KW-1003">Cell membrane</keyword>
<evidence type="ECO:0000256" key="1">
    <source>
        <dbReference type="ARBA" id="ARBA00004651"/>
    </source>
</evidence>
<dbReference type="Proteomes" id="UP000219452">
    <property type="component" value="Unassembled WGS sequence"/>
</dbReference>
<feature type="domain" description="DUF4131" evidence="8">
    <location>
        <begin position="29"/>
        <end position="196"/>
    </location>
</feature>
<dbReference type="GO" id="GO:0005886">
    <property type="term" value="C:plasma membrane"/>
    <property type="evidence" value="ECO:0007669"/>
    <property type="project" value="UniProtKB-SubCell"/>
</dbReference>
<dbReference type="RefSeq" id="WP_097125662.1">
    <property type="nucleotide sequence ID" value="NZ_OCNH01000001.1"/>
</dbReference>
<sequence>MKGNPFVRYAAALIGGIVLYVYHPDWILVPQVALLLGLGMLLWGVRQTRGKLVKPIQIASGLGGLLLLMALGWGISYQHTARNQSDNLVHLTDTLRAYEGVIAAQPEERAKTFRVELAVRRGKWTSQAGEKWQPLSGRVIVYLDKAGQSMPHYGEVWLVTGSPRPIDPPLNPGEFDYKQYLSYRNIYHQQYLRPYERTVLSVDPPSRITGIATRVNRWADRVFTHQVSNRAEYGIVNAMILGVRDDLDTELYRAYAAAGAVHVLSVSGLHVGILFLVLTFLLSFLIKRPRGKLLMAFLQLLILWFYALVTGFSPPVLRSAAMFTLLIVANASGRQQQFINSLAASAFFILCFDPYALFSAGFQLSYLAVGGIGAWQSPLYQSITFRYKLADKIWELTAVALVAQLITFPLGVFYFHQFPTYFLLANPIVIVMSNILLPLAMTTLAFSWVPYLNDLLGWLLEKTAWLLNYAVMQTGALPGAAWDGLWISQLAMVLIYVVIFCGAALLITRNRAYLWATSLAALFVAGLTIWDDFEQANQQRLAVHFLPHRTAVSLTHGHQSTILTDLEATDTRSFDFYLKNTFGQWGVSELTTIRASQTKSVADTIPNHLACYQTRAYTLWVWRGKTVLLVNQLGGASHWKLPAVVDYLIIRRNALRTWNQLDGRVVARHIIFDDSNKTPLTDKLLADANELGIACYSVRQMGAYVADME</sequence>
<evidence type="ECO:0000256" key="2">
    <source>
        <dbReference type="ARBA" id="ARBA00022475"/>
    </source>
</evidence>
<organism evidence="9 10">
    <name type="scientific">Spirosoma fluviale</name>
    <dbReference type="NCBI Taxonomy" id="1597977"/>
    <lineage>
        <taxon>Bacteria</taxon>
        <taxon>Pseudomonadati</taxon>
        <taxon>Bacteroidota</taxon>
        <taxon>Cytophagia</taxon>
        <taxon>Cytophagales</taxon>
        <taxon>Cytophagaceae</taxon>
        <taxon>Spirosoma</taxon>
    </lineage>
</organism>
<reference evidence="10" key="1">
    <citation type="submission" date="2017-09" db="EMBL/GenBank/DDBJ databases">
        <authorList>
            <person name="Varghese N."/>
            <person name="Submissions S."/>
        </authorList>
    </citation>
    <scope>NUCLEOTIDE SEQUENCE [LARGE SCALE GENOMIC DNA]</scope>
    <source>
        <strain evidence="10">DSM 29961</strain>
    </source>
</reference>
<keyword evidence="3 6" id="KW-0812">Transmembrane</keyword>
<dbReference type="AlphaFoldDB" id="A0A286FGJ1"/>
<comment type="subcellular location">
    <subcellularLocation>
        <location evidence="1">Cell membrane</location>
        <topology evidence="1">Multi-pass membrane protein</topology>
    </subcellularLocation>
</comment>
<dbReference type="InterPro" id="IPR025405">
    <property type="entry name" value="DUF4131"/>
</dbReference>
<dbReference type="InterPro" id="IPR052159">
    <property type="entry name" value="Competence_DNA_uptake"/>
</dbReference>
<evidence type="ECO:0000256" key="4">
    <source>
        <dbReference type="ARBA" id="ARBA00022989"/>
    </source>
</evidence>
<protein>
    <submittedName>
        <fullName evidence="9">Competence protein ComEC</fullName>
    </submittedName>
</protein>
<feature type="transmembrane region" description="Helical" evidence="6">
    <location>
        <begin position="7"/>
        <end position="22"/>
    </location>
</feature>
<dbReference type="PANTHER" id="PTHR30619:SF1">
    <property type="entry name" value="RECOMBINATION PROTEIN 2"/>
    <property type="match status" value="1"/>
</dbReference>
<evidence type="ECO:0000259" key="8">
    <source>
        <dbReference type="Pfam" id="PF13567"/>
    </source>
</evidence>
<evidence type="ECO:0000256" key="6">
    <source>
        <dbReference type="SAM" id="Phobius"/>
    </source>
</evidence>
<evidence type="ECO:0000259" key="7">
    <source>
        <dbReference type="Pfam" id="PF03772"/>
    </source>
</evidence>
<dbReference type="EMBL" id="OCNH01000001">
    <property type="protein sequence ID" value="SOD82345.1"/>
    <property type="molecule type" value="Genomic_DNA"/>
</dbReference>
<feature type="transmembrane region" description="Helical" evidence="6">
    <location>
        <begin position="57"/>
        <end position="75"/>
    </location>
</feature>
<evidence type="ECO:0000256" key="3">
    <source>
        <dbReference type="ARBA" id="ARBA00022692"/>
    </source>
</evidence>
<keyword evidence="10" id="KW-1185">Reference proteome</keyword>
<feature type="transmembrane region" description="Helical" evidence="6">
    <location>
        <begin position="293"/>
        <end position="309"/>
    </location>
</feature>
<feature type="transmembrane region" description="Helical" evidence="6">
    <location>
        <begin position="263"/>
        <end position="286"/>
    </location>
</feature>
<feature type="transmembrane region" description="Helical" evidence="6">
    <location>
        <begin position="487"/>
        <end position="507"/>
    </location>
</feature>
<dbReference type="InterPro" id="IPR004477">
    <property type="entry name" value="ComEC_N"/>
</dbReference>
<dbReference type="Pfam" id="PF13567">
    <property type="entry name" value="DUF4131"/>
    <property type="match status" value="1"/>
</dbReference>
<feature type="domain" description="ComEC/Rec2-related protein" evidence="7">
    <location>
        <begin position="239"/>
        <end position="506"/>
    </location>
</feature>
<feature type="transmembrane region" description="Helical" evidence="6">
    <location>
        <begin position="28"/>
        <end position="45"/>
    </location>
</feature>
<dbReference type="OrthoDB" id="9761531at2"/>
<feature type="transmembrane region" description="Helical" evidence="6">
    <location>
        <begin position="428"/>
        <end position="452"/>
    </location>
</feature>
<feature type="transmembrane region" description="Helical" evidence="6">
    <location>
        <begin position="338"/>
        <end position="358"/>
    </location>
</feature>
<dbReference type="Pfam" id="PF03772">
    <property type="entry name" value="Competence"/>
    <property type="match status" value="1"/>
</dbReference>
<keyword evidence="5 6" id="KW-0472">Membrane</keyword>
<feature type="transmembrane region" description="Helical" evidence="6">
    <location>
        <begin position="512"/>
        <end position="530"/>
    </location>
</feature>
<keyword evidence="4 6" id="KW-1133">Transmembrane helix</keyword>
<evidence type="ECO:0000313" key="9">
    <source>
        <dbReference type="EMBL" id="SOD82345.1"/>
    </source>
</evidence>
<proteinExistence type="predicted"/>
<gene>
    <name evidence="9" type="ORF">SAMN06269250_2106</name>
</gene>
<dbReference type="NCBIfam" id="TIGR00360">
    <property type="entry name" value="ComEC_N-term"/>
    <property type="match status" value="1"/>
</dbReference>
<name>A0A286FGJ1_9BACT</name>
<evidence type="ECO:0000256" key="5">
    <source>
        <dbReference type="ARBA" id="ARBA00023136"/>
    </source>
</evidence>
<accession>A0A286FGJ1</accession>
<dbReference type="PANTHER" id="PTHR30619">
    <property type="entry name" value="DNA INTERNALIZATION/COMPETENCE PROTEIN COMEC/REC2"/>
    <property type="match status" value="1"/>
</dbReference>